<dbReference type="AlphaFoldDB" id="A0A926HTU9"/>
<dbReference type="Pfam" id="PF07949">
    <property type="entry name" value="YbbR"/>
    <property type="match status" value="2"/>
</dbReference>
<accession>A0A926HTU9</accession>
<keyword evidence="3" id="KW-1185">Reference proteome</keyword>
<dbReference type="PANTHER" id="PTHR37804">
    <property type="entry name" value="CDAA REGULATORY PROTEIN CDAR"/>
    <property type="match status" value="1"/>
</dbReference>
<gene>
    <name evidence="2" type="ORF">H8698_02840</name>
</gene>
<evidence type="ECO:0000313" key="2">
    <source>
        <dbReference type="EMBL" id="MBC8539912.1"/>
    </source>
</evidence>
<dbReference type="Proteomes" id="UP000611762">
    <property type="component" value="Unassembled WGS sequence"/>
</dbReference>
<keyword evidence="1" id="KW-1133">Transmembrane helix</keyword>
<dbReference type="PANTHER" id="PTHR37804:SF1">
    <property type="entry name" value="CDAA REGULATORY PROTEIN CDAR"/>
    <property type="match status" value="1"/>
</dbReference>
<dbReference type="Gene3D" id="2.170.120.40">
    <property type="entry name" value="YbbR-like domain"/>
    <property type="match status" value="1"/>
</dbReference>
<evidence type="ECO:0000313" key="3">
    <source>
        <dbReference type="Proteomes" id="UP000611762"/>
    </source>
</evidence>
<dbReference type="InterPro" id="IPR012505">
    <property type="entry name" value="YbbR"/>
</dbReference>
<keyword evidence="1" id="KW-0472">Membrane</keyword>
<evidence type="ECO:0008006" key="4">
    <source>
        <dbReference type="Google" id="ProtNLM"/>
    </source>
</evidence>
<evidence type="ECO:0000256" key="1">
    <source>
        <dbReference type="SAM" id="Phobius"/>
    </source>
</evidence>
<reference evidence="2" key="1">
    <citation type="submission" date="2020-08" db="EMBL/GenBank/DDBJ databases">
        <title>Genome public.</title>
        <authorList>
            <person name="Liu C."/>
            <person name="Sun Q."/>
        </authorList>
    </citation>
    <scope>NUCLEOTIDE SEQUENCE</scope>
    <source>
        <strain evidence="2">H8</strain>
    </source>
</reference>
<comment type="caution">
    <text evidence="2">The sequence shown here is derived from an EMBL/GenBank/DDBJ whole genome shotgun (WGS) entry which is preliminary data.</text>
</comment>
<organism evidence="2 3">
    <name type="scientific">Congzhengia minquanensis</name>
    <dbReference type="NCBI Taxonomy" id="2763657"/>
    <lineage>
        <taxon>Bacteria</taxon>
        <taxon>Bacillati</taxon>
        <taxon>Bacillota</taxon>
        <taxon>Clostridia</taxon>
        <taxon>Eubacteriales</taxon>
        <taxon>Oscillospiraceae</taxon>
        <taxon>Congzhengia</taxon>
    </lineage>
</organism>
<protein>
    <recommendedName>
        <fullName evidence="4">YbbR-like protein</fullName>
    </recommendedName>
</protein>
<feature type="transmembrane region" description="Helical" evidence="1">
    <location>
        <begin position="5"/>
        <end position="23"/>
    </location>
</feature>
<name>A0A926HTU9_9FIRM</name>
<dbReference type="InterPro" id="IPR053154">
    <property type="entry name" value="c-di-AMP_regulator"/>
</dbReference>
<dbReference type="RefSeq" id="WP_177677801.1">
    <property type="nucleotide sequence ID" value="NZ_JACRSU010000001.1"/>
</dbReference>
<dbReference type="EMBL" id="JACRSU010000001">
    <property type="protein sequence ID" value="MBC8539912.1"/>
    <property type="molecule type" value="Genomic_DNA"/>
</dbReference>
<keyword evidence="1" id="KW-0812">Transmembrane</keyword>
<proteinExistence type="predicted"/>
<dbReference type="Gene3D" id="2.170.120.30">
    <property type="match status" value="1"/>
</dbReference>
<sequence>MKNDISTKIVSLLFAIIMWFYIIQVQSPEVEKTVKDVPVLFTQKTELDSRNLMLINDKEYTVDLKVRGQRKYLVDLNKSNLSVLADVSNIEGTGTHTVYTSVVIPYGNVEVMNQDPSIITVTVDEVIEEEKDIYVHTNGEPAEGYKVGSIKTTPAKMKIRGAKSIVGSIDHVSATVDVSGKSEDISSVEHFELIGSTDTVITSTYVTTAQDTVDVHCEILKKKTLNIEPKFEDGLNNDDEWYTLDDNSLKSIEVAGAASVIDSLDKAETQTITRQMIGDDEEVEVELTLPTGVESLDGNKVTLKLKKNTR</sequence>